<comment type="miscellaneous">
    <text evidence="9">This function is generally fulfilled by the C-terminal part of HisG, which is missing in some bacteria such as this one.</text>
</comment>
<dbReference type="NCBIfam" id="TIGR00443">
    <property type="entry name" value="hisZ_biosyn_reg"/>
    <property type="match status" value="1"/>
</dbReference>
<dbReference type="PANTHER" id="PTHR43707:SF6">
    <property type="entry name" value="ATP PHOSPHORIBOSYLTRANSFERASE REGULATORY SUBUNIT"/>
    <property type="match status" value="1"/>
</dbReference>
<evidence type="ECO:0000313" key="11">
    <source>
        <dbReference type="EMBL" id="MBY0759038.1"/>
    </source>
</evidence>
<dbReference type="InterPro" id="IPR045864">
    <property type="entry name" value="aa-tRNA-synth_II/BPL/LPL"/>
</dbReference>
<sequence>MKQKILHTPEGVRDIYRTECRKKLALQDKLHQVLHLYGYQDIQTPTFEFFDVFRKEIGTIPVKELYKFFDREGNILALRPDITPSVARAAATLFEIEEMPLRLCYIGNTFINHSSYQGRLRENTQLGAEFIGLDSEDVDAEMLAMVVDCLRQSGLENFQISVGNVAFLHSLFREASLSQECEERLRELIQNRNYYAASELLDEAGVKEETKELFRVLPELVGGVDILNKADEIAPNEMAKRAVKRLKKTFEILKAYTVQKYITFDFSMCGAYGYYTGVIFRAYTFGTGDAIVKGGRYNHLLEKFGKKSPSIGFAVIIDELMNALARQHVEISCGEDTTVIVYDDAMRRKAISLAKECRSKKNNTELLRKRPKDSLDVYIQYGKKNGASSLLYLQESEPIEMINLRTGETKRFGESEKAEKEKAQ</sequence>
<comment type="subunit">
    <text evidence="9">Heteromultimer composed of HisG and HisZ subunits.</text>
</comment>
<dbReference type="InterPro" id="IPR041715">
    <property type="entry name" value="HisRS-like_core"/>
</dbReference>
<dbReference type="EMBL" id="VIRV01000010">
    <property type="protein sequence ID" value="MBY0759038.1"/>
    <property type="molecule type" value="Genomic_DNA"/>
</dbReference>
<evidence type="ECO:0000256" key="6">
    <source>
        <dbReference type="ARBA" id="ARBA00022605"/>
    </source>
</evidence>
<dbReference type="PIRSF" id="PIRSF001549">
    <property type="entry name" value="His-tRNA_synth"/>
    <property type="match status" value="1"/>
</dbReference>
<name>A0ABS7L7G6_9FIRM</name>
<evidence type="ECO:0000256" key="7">
    <source>
        <dbReference type="ARBA" id="ARBA00023102"/>
    </source>
</evidence>
<accession>A0ABS7L7G6</accession>
<dbReference type="CDD" id="cd00773">
    <property type="entry name" value="HisRS-like_core"/>
    <property type="match status" value="1"/>
</dbReference>
<dbReference type="InterPro" id="IPR004516">
    <property type="entry name" value="HisRS/HisZ"/>
</dbReference>
<evidence type="ECO:0000313" key="12">
    <source>
        <dbReference type="Proteomes" id="UP000779049"/>
    </source>
</evidence>
<dbReference type="InterPro" id="IPR004517">
    <property type="entry name" value="HisZ"/>
</dbReference>
<evidence type="ECO:0000256" key="8">
    <source>
        <dbReference type="ARBA" id="ARBA00025246"/>
    </source>
</evidence>
<keyword evidence="7 9" id="KW-0368">Histidine biosynthesis</keyword>
<evidence type="ECO:0000256" key="3">
    <source>
        <dbReference type="ARBA" id="ARBA00005539"/>
    </source>
</evidence>
<comment type="similarity">
    <text evidence="3 9">Belongs to the class-II aminoacyl-tRNA synthetase family. HisZ subfamily.</text>
</comment>
<keyword evidence="6 9" id="KW-0028">Amino-acid biosynthesis</keyword>
<evidence type="ECO:0000256" key="2">
    <source>
        <dbReference type="ARBA" id="ARBA00004667"/>
    </source>
</evidence>
<keyword evidence="5 9" id="KW-0963">Cytoplasm</keyword>
<organism evidence="11 12">
    <name type="scientific">Sellimonas caecigallum</name>
    <dbReference type="NCBI Taxonomy" id="2592333"/>
    <lineage>
        <taxon>Bacteria</taxon>
        <taxon>Bacillati</taxon>
        <taxon>Bacillota</taxon>
        <taxon>Clostridia</taxon>
        <taxon>Lachnospirales</taxon>
        <taxon>Lachnospiraceae</taxon>
        <taxon>Sellimonas</taxon>
    </lineage>
</organism>
<dbReference type="HAMAP" id="MF_00125">
    <property type="entry name" value="HisZ"/>
    <property type="match status" value="1"/>
</dbReference>
<comment type="function">
    <text evidence="8 9">Required for the first step of histidine biosynthesis. May allow the feedback regulation of ATP phosphoribosyltransferase activity by histidine.</text>
</comment>
<dbReference type="Proteomes" id="UP000779049">
    <property type="component" value="Unassembled WGS sequence"/>
</dbReference>
<keyword evidence="11" id="KW-0808">Transferase</keyword>
<dbReference type="Pfam" id="PF13393">
    <property type="entry name" value="tRNA-synt_His"/>
    <property type="match status" value="1"/>
</dbReference>
<dbReference type="Gene3D" id="3.30.930.10">
    <property type="entry name" value="Bira Bifunctional Protein, Domain 2"/>
    <property type="match status" value="1"/>
</dbReference>
<proteinExistence type="inferred from homology"/>
<evidence type="ECO:0000256" key="9">
    <source>
        <dbReference type="HAMAP-Rule" id="MF_00125"/>
    </source>
</evidence>
<keyword evidence="11" id="KW-0328">Glycosyltransferase</keyword>
<comment type="pathway">
    <text evidence="2 9">Amino-acid biosynthesis; L-histidine biosynthesis; L-histidine from 5-phospho-alpha-D-ribose 1-diphosphate: step 1/9.</text>
</comment>
<evidence type="ECO:0000259" key="10">
    <source>
        <dbReference type="PROSITE" id="PS50862"/>
    </source>
</evidence>
<evidence type="ECO:0000256" key="4">
    <source>
        <dbReference type="ARBA" id="ARBA00020397"/>
    </source>
</evidence>
<comment type="caution">
    <text evidence="11">The sequence shown here is derived from an EMBL/GenBank/DDBJ whole genome shotgun (WGS) entry which is preliminary data.</text>
</comment>
<feature type="domain" description="Aminoacyl-transfer RNA synthetases class-II family profile" evidence="10">
    <location>
        <begin position="26"/>
        <end position="253"/>
    </location>
</feature>
<dbReference type="GO" id="GO:0016757">
    <property type="term" value="F:glycosyltransferase activity"/>
    <property type="evidence" value="ECO:0007669"/>
    <property type="project" value="UniProtKB-KW"/>
</dbReference>
<dbReference type="PROSITE" id="PS50862">
    <property type="entry name" value="AA_TRNA_LIGASE_II"/>
    <property type="match status" value="1"/>
</dbReference>
<dbReference type="InterPro" id="IPR006195">
    <property type="entry name" value="aa-tRNA-synth_II"/>
</dbReference>
<reference evidence="11 12" key="1">
    <citation type="journal article" date="2020" name="New Microbes New Infect">
        <title>Sellimonas caecigallum sp. nov., description and genome sequence of a new member of the Sellimonas genus isolated from the cecum of feral chicken.</title>
        <authorList>
            <person name="Wongkuna S."/>
            <person name="Ghimire S."/>
            <person name="Antony L."/>
            <person name="Chankhamhaengdecha S."/>
            <person name="Janvilisri T."/>
            <person name="Scaria J."/>
        </authorList>
    </citation>
    <scope>NUCLEOTIDE SEQUENCE [LARGE SCALE GENOMIC DNA]</scope>
    <source>
        <strain evidence="11 12">SW451</strain>
    </source>
</reference>
<evidence type="ECO:0000256" key="5">
    <source>
        <dbReference type="ARBA" id="ARBA00022490"/>
    </source>
</evidence>
<dbReference type="RefSeq" id="WP_087210749.1">
    <property type="nucleotide sequence ID" value="NZ_CP173660.1"/>
</dbReference>
<dbReference type="SUPFAM" id="SSF55681">
    <property type="entry name" value="Class II aaRS and biotin synthetases"/>
    <property type="match status" value="1"/>
</dbReference>
<protein>
    <recommendedName>
        <fullName evidence="4 9">ATP phosphoribosyltransferase regulatory subunit</fullName>
    </recommendedName>
</protein>
<dbReference type="PANTHER" id="PTHR43707">
    <property type="entry name" value="HISTIDYL-TRNA SYNTHETASE"/>
    <property type="match status" value="1"/>
</dbReference>
<comment type="subcellular location">
    <subcellularLocation>
        <location evidence="1 9">Cytoplasm</location>
    </subcellularLocation>
</comment>
<evidence type="ECO:0000256" key="1">
    <source>
        <dbReference type="ARBA" id="ARBA00004496"/>
    </source>
</evidence>
<keyword evidence="12" id="KW-1185">Reference proteome</keyword>
<gene>
    <name evidence="9 11" type="primary">hisZ</name>
    <name evidence="11" type="ORF">FLB61_08055</name>
</gene>